<dbReference type="Proteomes" id="UP000729913">
    <property type="component" value="Unassembled WGS sequence"/>
</dbReference>
<feature type="region of interest" description="Disordered" evidence="1">
    <location>
        <begin position="30"/>
        <end position="68"/>
    </location>
</feature>
<keyword evidence="3" id="KW-1185">Reference proteome</keyword>
<feature type="compositionally biased region" description="Polar residues" evidence="1">
    <location>
        <begin position="32"/>
        <end position="42"/>
    </location>
</feature>
<feature type="compositionally biased region" description="Polar residues" evidence="1">
    <location>
        <begin position="56"/>
        <end position="67"/>
    </location>
</feature>
<protein>
    <submittedName>
        <fullName evidence="2">Uncharacterized protein</fullName>
    </submittedName>
</protein>
<gene>
    <name evidence="2" type="ORF">G9C98_004710</name>
</gene>
<sequence length="126" mass="13959">MFQISSWTNAYRSIYFTTTERRKEFRSKIEQTIHSNSANGHSSVHRDARGPPGDSIPQNNNNRSPKTPATVRLLADNSGERIAVLKNSFDGSEHQASALTGSIQHSLVLVFGTDEPPPSIFPPRNI</sequence>
<organism evidence="2 3">
    <name type="scientific">Cotesia typhae</name>
    <dbReference type="NCBI Taxonomy" id="2053667"/>
    <lineage>
        <taxon>Eukaryota</taxon>
        <taxon>Metazoa</taxon>
        <taxon>Ecdysozoa</taxon>
        <taxon>Arthropoda</taxon>
        <taxon>Hexapoda</taxon>
        <taxon>Insecta</taxon>
        <taxon>Pterygota</taxon>
        <taxon>Neoptera</taxon>
        <taxon>Endopterygota</taxon>
        <taxon>Hymenoptera</taxon>
        <taxon>Apocrita</taxon>
        <taxon>Ichneumonoidea</taxon>
        <taxon>Braconidae</taxon>
        <taxon>Microgastrinae</taxon>
        <taxon>Cotesia</taxon>
    </lineage>
</organism>
<name>A0A8J5QWU6_9HYME</name>
<accession>A0A8J5QWU6</accession>
<evidence type="ECO:0000256" key="1">
    <source>
        <dbReference type="SAM" id="MobiDB-lite"/>
    </source>
</evidence>
<reference evidence="2" key="2">
    <citation type="submission" date="2021-04" db="EMBL/GenBank/DDBJ databases">
        <title>Genome-wide patterns of bracovirus chromosomal integration into multiple host tissues during parasitism.</title>
        <authorList>
            <person name="Chebbi M.A.C."/>
        </authorList>
    </citation>
    <scope>NUCLEOTIDE SEQUENCE</scope>
    <source>
        <tissue evidence="2">Whole body</tissue>
    </source>
</reference>
<evidence type="ECO:0000313" key="3">
    <source>
        <dbReference type="Proteomes" id="UP000729913"/>
    </source>
</evidence>
<dbReference type="EMBL" id="JAAOIC020000049">
    <property type="protein sequence ID" value="KAG8036130.1"/>
    <property type="molecule type" value="Genomic_DNA"/>
</dbReference>
<evidence type="ECO:0000313" key="2">
    <source>
        <dbReference type="EMBL" id="KAG8036130.1"/>
    </source>
</evidence>
<comment type="caution">
    <text evidence="2">The sequence shown here is derived from an EMBL/GenBank/DDBJ whole genome shotgun (WGS) entry which is preliminary data.</text>
</comment>
<dbReference type="AlphaFoldDB" id="A0A8J5QWU6"/>
<proteinExistence type="predicted"/>
<reference evidence="2" key="1">
    <citation type="submission" date="2020-03" db="EMBL/GenBank/DDBJ databases">
        <authorList>
            <person name="Chebbi M.A."/>
            <person name="Drezen J.M."/>
        </authorList>
    </citation>
    <scope>NUCLEOTIDE SEQUENCE</scope>
    <source>
        <tissue evidence="2">Whole body</tissue>
    </source>
</reference>